<name>A0A3M9MXE5_9BACT</name>
<keyword evidence="2" id="KW-1185">Reference proteome</keyword>
<dbReference type="EMBL" id="RJJE01000009">
    <property type="protein sequence ID" value="RNI29825.1"/>
    <property type="molecule type" value="Genomic_DNA"/>
</dbReference>
<dbReference type="AlphaFoldDB" id="A0A3M9MXE5"/>
<dbReference type="GO" id="GO:0005975">
    <property type="term" value="P:carbohydrate metabolic process"/>
    <property type="evidence" value="ECO:0007669"/>
    <property type="project" value="UniProtKB-ARBA"/>
</dbReference>
<dbReference type="GO" id="GO:0004553">
    <property type="term" value="F:hydrolase activity, hydrolyzing O-glycosyl compounds"/>
    <property type="evidence" value="ECO:0007669"/>
    <property type="project" value="UniProtKB-ARBA"/>
</dbReference>
<evidence type="ECO:0000313" key="2">
    <source>
        <dbReference type="Proteomes" id="UP000271010"/>
    </source>
</evidence>
<dbReference type="Proteomes" id="UP000271010">
    <property type="component" value="Unassembled WGS sequence"/>
</dbReference>
<organism evidence="1 2">
    <name type="scientific">Rufibacter immobilis</name>
    <dbReference type="NCBI Taxonomy" id="1348778"/>
    <lineage>
        <taxon>Bacteria</taxon>
        <taxon>Pseudomonadati</taxon>
        <taxon>Bacteroidota</taxon>
        <taxon>Cytophagia</taxon>
        <taxon>Cytophagales</taxon>
        <taxon>Hymenobacteraceae</taxon>
        <taxon>Rufibacter</taxon>
    </lineage>
</organism>
<dbReference type="SUPFAM" id="SSF49899">
    <property type="entry name" value="Concanavalin A-like lectins/glucanases"/>
    <property type="match status" value="1"/>
</dbReference>
<proteinExistence type="predicted"/>
<dbReference type="Gene3D" id="2.60.120.200">
    <property type="match status" value="1"/>
</dbReference>
<protein>
    <submittedName>
        <fullName evidence="1">LamG domain-containing protein</fullName>
    </submittedName>
</protein>
<accession>A0A3M9MXE5</accession>
<gene>
    <name evidence="1" type="ORF">EFA69_09825</name>
</gene>
<sequence length="247" mass="27203">MRTSAWWCLLFLCLCACDQEEVNPSDLESGLVAYYPFNASTHDESGNNYHLTAHNTTFTQDYSLKENKAISLNGQTAGLDVPGLVKASKLTHFTISLWAKPTLVLNKTFCLLSLFGQGGINMDVNATEAGMLSANRLYVPMSEGFGIKPLSQLISAPAPGTWVHLVMGQSDEETFLYANGVKIKSIASTQVPLSLETGGTIGYRIINAGNPELERQEDFFNGVLDNLRIYNRSLSSKEIDYLFSRKD</sequence>
<comment type="caution">
    <text evidence="1">The sequence shown here is derived from an EMBL/GenBank/DDBJ whole genome shotgun (WGS) entry which is preliminary data.</text>
</comment>
<dbReference type="OrthoDB" id="9814380at2"/>
<dbReference type="InterPro" id="IPR013320">
    <property type="entry name" value="ConA-like_dom_sf"/>
</dbReference>
<reference evidence="1 2" key="1">
    <citation type="submission" date="2018-11" db="EMBL/GenBank/DDBJ databases">
        <title>Rufibacter latericius sp. nov., isolated from water in Baiyang Lake.</title>
        <authorList>
            <person name="Yang Y."/>
        </authorList>
    </citation>
    <scope>NUCLEOTIDE SEQUENCE [LARGE SCALE GENOMIC DNA]</scope>
    <source>
        <strain evidence="1 2">MCC P1</strain>
    </source>
</reference>
<dbReference type="Pfam" id="PF13385">
    <property type="entry name" value="Laminin_G_3"/>
    <property type="match status" value="1"/>
</dbReference>
<dbReference type="RefSeq" id="WP_123132907.1">
    <property type="nucleotide sequence ID" value="NZ_RJJE01000009.1"/>
</dbReference>
<evidence type="ECO:0000313" key="1">
    <source>
        <dbReference type="EMBL" id="RNI29825.1"/>
    </source>
</evidence>